<accession>A0A150PQ78</accession>
<comment type="caution">
    <text evidence="3">The sequence shown here is derived from an EMBL/GenBank/DDBJ whole genome shotgun (WGS) entry which is preliminary data.</text>
</comment>
<dbReference type="PANTHER" id="PTHR20883:SF15">
    <property type="entry name" value="PHYTANOYL-COA DIOXYGENASE DOMAIN-CONTAINING PROTEIN 1"/>
    <property type="match status" value="1"/>
</dbReference>
<dbReference type="PANTHER" id="PTHR20883">
    <property type="entry name" value="PHYTANOYL-COA DIOXYGENASE DOMAIN CONTAINING 1"/>
    <property type="match status" value="1"/>
</dbReference>
<keyword evidence="2" id="KW-0408">Iron</keyword>
<proteinExistence type="predicted"/>
<name>A0A150PQ78_SORCE</name>
<dbReference type="Proteomes" id="UP000075604">
    <property type="component" value="Unassembled WGS sequence"/>
</dbReference>
<evidence type="ECO:0000313" key="3">
    <source>
        <dbReference type="EMBL" id="KYF57588.1"/>
    </source>
</evidence>
<keyword evidence="3" id="KW-0560">Oxidoreductase</keyword>
<dbReference type="InterPro" id="IPR008775">
    <property type="entry name" value="Phytyl_CoA_dOase-like"/>
</dbReference>
<protein>
    <submittedName>
        <fullName evidence="3">Phytanoyl-CoA dioxygenase</fullName>
    </submittedName>
</protein>
<keyword evidence="3" id="KW-0223">Dioxygenase</keyword>
<dbReference type="SUPFAM" id="SSF51197">
    <property type="entry name" value="Clavaminate synthase-like"/>
    <property type="match status" value="1"/>
</dbReference>
<evidence type="ECO:0000256" key="2">
    <source>
        <dbReference type="ARBA" id="ARBA00023004"/>
    </source>
</evidence>
<evidence type="ECO:0000256" key="1">
    <source>
        <dbReference type="ARBA" id="ARBA00022723"/>
    </source>
</evidence>
<dbReference type="Pfam" id="PF05721">
    <property type="entry name" value="PhyH"/>
    <property type="match status" value="1"/>
</dbReference>
<dbReference type="GO" id="GO:0005506">
    <property type="term" value="F:iron ion binding"/>
    <property type="evidence" value="ECO:0007669"/>
    <property type="project" value="UniProtKB-ARBA"/>
</dbReference>
<organism evidence="3 4">
    <name type="scientific">Sorangium cellulosum</name>
    <name type="common">Polyangium cellulosum</name>
    <dbReference type="NCBI Taxonomy" id="56"/>
    <lineage>
        <taxon>Bacteria</taxon>
        <taxon>Pseudomonadati</taxon>
        <taxon>Myxococcota</taxon>
        <taxon>Polyangia</taxon>
        <taxon>Polyangiales</taxon>
        <taxon>Polyangiaceae</taxon>
        <taxon>Sorangium</taxon>
    </lineage>
</organism>
<dbReference type="AlphaFoldDB" id="A0A150PQ78"/>
<keyword evidence="1" id="KW-0479">Metal-binding</keyword>
<evidence type="ECO:0000313" key="4">
    <source>
        <dbReference type="Proteomes" id="UP000075604"/>
    </source>
</evidence>
<dbReference type="Gene3D" id="2.60.120.620">
    <property type="entry name" value="q2cbj1_9rhob like domain"/>
    <property type="match status" value="1"/>
</dbReference>
<reference evidence="3 4" key="1">
    <citation type="submission" date="2014-02" db="EMBL/GenBank/DDBJ databases">
        <title>The small core and large imbalanced accessory genome model reveals a collaborative survival strategy of Sorangium cellulosum strains in nature.</title>
        <authorList>
            <person name="Han K."/>
            <person name="Peng R."/>
            <person name="Blom J."/>
            <person name="Li Y.-Z."/>
        </authorList>
    </citation>
    <scope>NUCLEOTIDE SEQUENCE [LARGE SCALE GENOMIC DNA]</scope>
    <source>
        <strain evidence="3 4">So0157-18</strain>
    </source>
</reference>
<dbReference type="GO" id="GO:0016706">
    <property type="term" value="F:2-oxoglutarate-dependent dioxygenase activity"/>
    <property type="evidence" value="ECO:0007669"/>
    <property type="project" value="UniProtKB-ARBA"/>
</dbReference>
<gene>
    <name evidence="3" type="ORF">BE04_28260</name>
</gene>
<sequence>MFSARPPGLTADERARFDRDGFLVVEGFVLPAQCDALRARAAELVEGFDPAEISIFSTRDQARSTDAYFLGSGDRIRFFFEEEAFLPDGSLRQAKACSINKIGHALHDLDPVFAPFSRAPALASVVSDLALARPLLLQSMYIFKNPFIGGDVACHQDATFLYTDPLSVIGLWFALEDATVRNGCMWALPGGHRGPLRRRFVRDGDATRMLALDDTPFPAVAPRAPYVPIEAPKGTMVLLHGLLPHWSGANRSERSRHAYALHVVDGACRYPEDNWLRRAPDLPARGFEA</sequence>
<dbReference type="EMBL" id="JELX01001805">
    <property type="protein sequence ID" value="KYF57588.1"/>
    <property type="molecule type" value="Genomic_DNA"/>
</dbReference>